<organism evidence="3 4">
    <name type="scientific">Neospora caninum (strain Liverpool)</name>
    <dbReference type="NCBI Taxonomy" id="572307"/>
    <lineage>
        <taxon>Eukaryota</taxon>
        <taxon>Sar</taxon>
        <taxon>Alveolata</taxon>
        <taxon>Apicomplexa</taxon>
        <taxon>Conoidasida</taxon>
        <taxon>Coccidia</taxon>
        <taxon>Eucoccidiorida</taxon>
        <taxon>Eimeriorina</taxon>
        <taxon>Sarcocystidae</taxon>
        <taxon>Neospora</taxon>
    </lineage>
</organism>
<feature type="compositionally biased region" description="Pro residues" evidence="1">
    <location>
        <begin position="3208"/>
        <end position="3226"/>
    </location>
</feature>
<dbReference type="GeneID" id="13442605"/>
<feature type="region of interest" description="Disordered" evidence="1">
    <location>
        <begin position="3005"/>
        <end position="3075"/>
    </location>
</feature>
<dbReference type="InParanoid" id="F0VI70"/>
<feature type="compositionally biased region" description="Gly residues" evidence="1">
    <location>
        <begin position="497"/>
        <end position="506"/>
    </location>
</feature>
<feature type="compositionally biased region" description="Basic and acidic residues" evidence="1">
    <location>
        <begin position="507"/>
        <end position="523"/>
    </location>
</feature>
<dbReference type="RefSeq" id="XP_003883463.1">
    <property type="nucleotide sequence ID" value="XM_003883414.1"/>
</dbReference>
<dbReference type="PANTHER" id="PTHR10663:SF388">
    <property type="entry name" value="GOLGI-SPECIFIC BREFELDIN A-RESISTANCE GUANINE NUCLEOTIDE EXCHANGE FACTOR 1"/>
    <property type="match status" value="1"/>
</dbReference>
<feature type="region of interest" description="Disordered" evidence="1">
    <location>
        <begin position="2066"/>
        <end position="2093"/>
    </location>
</feature>
<feature type="compositionally biased region" description="Polar residues" evidence="1">
    <location>
        <begin position="3131"/>
        <end position="3141"/>
    </location>
</feature>
<accession>F0VI70</accession>
<feature type="region of interest" description="Disordered" evidence="1">
    <location>
        <begin position="1310"/>
        <end position="1336"/>
    </location>
</feature>
<feature type="compositionally biased region" description="Basic and acidic residues" evidence="1">
    <location>
        <begin position="1385"/>
        <end position="1400"/>
    </location>
</feature>
<feature type="compositionally biased region" description="Low complexity" evidence="1">
    <location>
        <begin position="588"/>
        <end position="601"/>
    </location>
</feature>
<feature type="region of interest" description="Disordered" evidence="1">
    <location>
        <begin position="588"/>
        <end position="646"/>
    </location>
</feature>
<feature type="compositionally biased region" description="Basic and acidic residues" evidence="1">
    <location>
        <begin position="3313"/>
        <end position="3326"/>
    </location>
</feature>
<keyword evidence="4" id="KW-1185">Reference proteome</keyword>
<dbReference type="OMA" id="RRYSIGT"/>
<feature type="compositionally biased region" description="Gly residues" evidence="1">
    <location>
        <begin position="3161"/>
        <end position="3175"/>
    </location>
</feature>
<feature type="region of interest" description="Disordered" evidence="1">
    <location>
        <begin position="1"/>
        <end position="57"/>
    </location>
</feature>
<dbReference type="EMBL" id="FR823390">
    <property type="protein sequence ID" value="CBZ53431.1"/>
    <property type="molecule type" value="Genomic_DNA"/>
</dbReference>
<feature type="compositionally biased region" description="Basic and acidic residues" evidence="1">
    <location>
        <begin position="3024"/>
        <end position="3054"/>
    </location>
</feature>
<feature type="region of interest" description="Disordered" evidence="1">
    <location>
        <begin position="1918"/>
        <end position="1978"/>
    </location>
</feature>
<dbReference type="Proteomes" id="UP000007494">
    <property type="component" value="Chromosome VIII"/>
</dbReference>
<dbReference type="GO" id="GO:0032012">
    <property type="term" value="P:regulation of ARF protein signal transduction"/>
    <property type="evidence" value="ECO:0007669"/>
    <property type="project" value="InterPro"/>
</dbReference>
<feature type="region of interest" description="Disordered" evidence="1">
    <location>
        <begin position="1537"/>
        <end position="1631"/>
    </location>
</feature>
<dbReference type="Pfam" id="PF01369">
    <property type="entry name" value="Sec7"/>
    <property type="match status" value="1"/>
</dbReference>
<feature type="compositionally biased region" description="Polar residues" evidence="1">
    <location>
        <begin position="2727"/>
        <end position="2741"/>
    </location>
</feature>
<evidence type="ECO:0000313" key="3">
    <source>
        <dbReference type="EMBL" id="CBZ53431.1"/>
    </source>
</evidence>
<feature type="compositionally biased region" description="Low complexity" evidence="1">
    <location>
        <begin position="1918"/>
        <end position="1927"/>
    </location>
</feature>
<feature type="compositionally biased region" description="Basic and acidic residues" evidence="1">
    <location>
        <begin position="3061"/>
        <end position="3073"/>
    </location>
</feature>
<dbReference type="PANTHER" id="PTHR10663">
    <property type="entry name" value="GUANYL-NUCLEOTIDE EXCHANGE FACTOR"/>
    <property type="match status" value="1"/>
</dbReference>
<evidence type="ECO:0000313" key="4">
    <source>
        <dbReference type="Proteomes" id="UP000007494"/>
    </source>
</evidence>
<dbReference type="InterPro" id="IPR023394">
    <property type="entry name" value="Sec7_C_sf"/>
</dbReference>
<dbReference type="eggNOG" id="KOG0928">
    <property type="taxonomic scope" value="Eukaryota"/>
</dbReference>
<feature type="compositionally biased region" description="Basic and acidic residues" evidence="1">
    <location>
        <begin position="3334"/>
        <end position="3343"/>
    </location>
</feature>
<feature type="region of interest" description="Disordered" evidence="1">
    <location>
        <begin position="1379"/>
        <end position="1400"/>
    </location>
</feature>
<dbReference type="Gene3D" id="1.10.220.20">
    <property type="match status" value="1"/>
</dbReference>
<feature type="domain" description="SEC7" evidence="2">
    <location>
        <begin position="1168"/>
        <end position="1489"/>
    </location>
</feature>
<feature type="compositionally biased region" description="Basic and acidic residues" evidence="1">
    <location>
        <begin position="2251"/>
        <end position="2297"/>
    </location>
</feature>
<dbReference type="Gene3D" id="1.10.1000.11">
    <property type="entry name" value="Arf Nucleotide-binding Site Opener,domain 2"/>
    <property type="match status" value="1"/>
</dbReference>
<dbReference type="PROSITE" id="PS50190">
    <property type="entry name" value="SEC7"/>
    <property type="match status" value="1"/>
</dbReference>
<dbReference type="InterPro" id="IPR000904">
    <property type="entry name" value="Sec7_dom"/>
</dbReference>
<dbReference type="CDD" id="cd00171">
    <property type="entry name" value="Sec7"/>
    <property type="match status" value="1"/>
</dbReference>
<feature type="region of interest" description="Disordered" evidence="1">
    <location>
        <begin position="2721"/>
        <end position="2743"/>
    </location>
</feature>
<feature type="compositionally biased region" description="Basic residues" evidence="1">
    <location>
        <begin position="1549"/>
        <end position="1561"/>
    </location>
</feature>
<dbReference type="GO" id="GO:0016192">
    <property type="term" value="P:vesicle-mediated transport"/>
    <property type="evidence" value="ECO:0007669"/>
    <property type="project" value="UniProtKB-ARBA"/>
</dbReference>
<feature type="region of interest" description="Disordered" evidence="1">
    <location>
        <begin position="481"/>
        <end position="558"/>
    </location>
</feature>
<feature type="region of interest" description="Disordered" evidence="1">
    <location>
        <begin position="2249"/>
        <end position="2297"/>
    </location>
</feature>
<feature type="compositionally biased region" description="Basic and acidic residues" evidence="1">
    <location>
        <begin position="3251"/>
        <end position="3267"/>
    </location>
</feature>
<gene>
    <name evidence="3" type="ORF">NCLIV_032180</name>
</gene>
<protein>
    <submittedName>
        <fullName evidence="3">GK24228, related</fullName>
    </submittedName>
</protein>
<feature type="region of interest" description="Disordered" evidence="1">
    <location>
        <begin position="2129"/>
        <end position="2156"/>
    </location>
</feature>
<feature type="compositionally biased region" description="Polar residues" evidence="1">
    <location>
        <begin position="222"/>
        <end position="231"/>
    </location>
</feature>
<feature type="region of interest" description="Disordered" evidence="1">
    <location>
        <begin position="3131"/>
        <end position="3350"/>
    </location>
</feature>
<sequence length="3393" mass="362384">MAPSCDDPEAPRASDDQAETSRLSPSRLSPRPASLPEASPRPAAPARPSKRSRVPPLAPVDAAPPCFASLSSFEADASQTPLAYCSLAALRRRHSPTLPPPALSLFSASFVAHNPLRCIYSELHTLLTVIRVASAASGLSASHPSAALGSAFGDALALPPPLSGFVESVESLLATLHRQIQLQHWQGADWGRRRPCRHSSGARGDRADEQARSEERRETRGPSCSSSNGQGKSCAAPGGVGRPSELDPFSPRSPFSPSFSAPLSPLAFAPPRPRWARVDGAHLAPFLFVVADLWPLVQQTASGQGPRAQSLANVFSVRPVVAGALASLTKFVAYDFLAPEHCVDAALLANQVVQAVLACAHQQLQQLANLALSPRTFVFSPPLQGYYGLGSGLAGASGGEEEVVLYRAISLLLDVVRSSAGPLVADDGVWEVLKLCYFVVHQPKISGVLRSHTEAALSELVVALFAPRRQTLAVALAETQARASGGATNSGDAELSGSGGTSAGETGGERPREKAAETEKKSQDAQGGRTDTPEKALSAVPREGSATPTAPSLGPSLGAGSYRPHGLGGLYMTLRFIAFLVAHGLPFSSSSSRAPPSLRGLPLGGEPKGAPAPSPDAAPSRAVPSPSVSANAAQGPPSDAAAPSACPPCASETELVAGALSPGDCARLDGAACAVEPSSSLRKMEADLLTLYDFSQKGKGDEDFYLEMRALGLTLLNCVLEAAGRGIARSPALRHVVSEEIAWAIVGGASTPLLGALGSRDSSLLMVSVQLRALWNLRTFRFPLPATEATLLQTVLLRVLASPLHLMLYQPPPHALGPPGTSAAGVQAQYQSVCQHLQQQVATHDFRFVTLEALVELCALPDFLPQLFVHFDCNVRAPADICAQIVALLVFLLLSPSAPPLPSLQRLQQFCQAVSGKKREEFGQLAGPLAAGDENLAALNAANARLLPPYRGVYRDATYVSIPQDAEGQCSPLPVAPDSRVPFKATRATHGHPDRERNGSEETDAHGARIFFKRRNFYGLALAKRRQAASGEASGGALFDFSRPRSVTELNRLALRGVLEVLALMAARVERQRARCAAAHSEKPERRAAAQRGNVNGEAEGTGRHAQEDSGEEKEEEEREEKEEEEEEREEREQEARSAAAETLAQAIIASGKTSAATAFALVQPLSRLRERRERKRRIEAAAALFNANPKTFIPHLEDLELLPSPATPRAVAAFLRDTRGLDLVKVGEYLAQNKDWNKQVLVEFLATFAFASVSLVEALRTLLASFRLPGESQQIERIMEAFAGEYFQQQPFVTTPLLPAQLAELAQVPAVSSGEEKTEQSGGAKRGKKEKEKEDPRFGIPRWVISEAAFWRLEDDSACVEAKTAEVLERPRRRSLDLSNLHVSEGHETEQTPDGEPRTHAEIREHLTNKLKTFTPDHPPPGYVSFEHRDTVFVLSYSIVMLNTDLHNSQVKVKMNVEQFLRNNRGINQGKSLPVFFLTEIYLSIRDDEIRMKSPAGSGQTCAVPPQEPLALAARAPGRRKAGVGSCRSGIVRGREHRASHASSLLHFLHKRERRERRRSSLSTLSARSSLAGTKCGGCAPRDGDAGAPGTHAESRREAPAGEGRGRDETQLLKSPASSLQSPSLASGAESCGLGDETPFAVLTAELDALFFFTFWEQGVFDALRGVLESTADLAVMEEALSGILLLAKAAVALGLAQAVNVIVAELCAYVDLSLGVLAQAVIPVLFEILRPERPTEETGLEGRAREGLGFAAGGAVAGGLGGCVYLREEGWAAFLEVLLKFFALDLLPPALANLHDFPDPSGRPLPRLCTLLPPAFAPPAQSRKKAGRRGWLGDLTNLLFAFADTDEDSEGDADGDELQGRAASLTAQQQEQIVANAVLAHDGAFFPSLFDKLYLLRCGTSFAFLPTTLSPSLLPGPSLSSAARLSPDRKRRGAERKGGDGLVDARSGDTWQPQRGEETARKSSREEGANKREEREKQLAAVAPFFRFKAVLERFFKVDELLAHREDPLTIHLPCLALLRSLRERVAVAEQPEPSEGIFTSLPPAAALPLASILVLHTLPLASPPPPLPGSDPSLSQDSSQNSEDPSVAALSVDPRVTPYYPYPRLSAFPPAVPASLVRPAPALPPGSAVSGASGVRGGASPRAGGPAGPAGLSSGVAEQVPAVGRLANLPELLNASTKPAGWRGQESEGDEETREAEFGALCASSMADDVRRFRAVGDRAFALEILGFLVADQGLLLVDLDQETTPTAEREAQASRRPAEKETEQADEKDRSLASGEKRGEAETGGETEDRKRCADEDVAHDAFLERMSKQELVWVFLTTHLNVLIRRYVIAAAAETVQPPLVAVERAVCLGRGRAGSRERTQSDADEGPLERQQVACVHQMLASWGRQLTVETPACLDRDELLFIERLMVTALRLVVEFLPIGASLRDLPTARDVSEPVEAWIEPSVLHLLALIVHLHPNVYMLQTERISAALQLLFRPPASLAALRSPLAIDVFLGILQRMVPLPPFLPPSALPASLLRQQQQQLAAAGAHFLAQWLLGEQSGEALLEVARPLHFQGCVQTLLALSVHTPQLLLLKGSPGGVPRVLERSEDASPGKDKRPVANVERSLLGLRRTFGRQFGAQGADWSGDRGDVDQTGDQTSVFSANLKALKMLNDLPGAIAAAAEQRDTSVAWLTVEEVGVMWVKVLQALAICCAFGPKPVRVKALGHLQHQLLRASPPPSSLETANSPVSPTASRPPSLLQRVMKSPAVWRLVLQEVLFPLLTYGFQYPCDCPLPAETRLEAAAGLVPSGETEPSPVPRASLGAGVGGDRKGTETAETPDQKPVVESPYTFPSESRARRPAAWMAAPLGRRYTLEAAVAALGAEEVLQRRAASASLVCRLFLSHLDFLLQPLGPAETPSDASNRFRGQEGEEEERECALRLLGLVGDQVLVGHFGGDAEAAHAAATAGGLRLLLPPLVQFLELLVEQACAAPLVFCDAFLENLKNTLLVVLTSPAVASASTEGTVDLPPPTAADFDIPGEKREAEEAETEKDGERKTGREERAGNREGGEDEQEGLPRKRVGADGRYQRGSPSAAYFDAALQQLSKSQQLLIVIAHQIISPSFPYLVKDLLTIILPTLLPPRFSTPASASASFQTAEEHGASEPALGENETRVGAGPGNSGAQGGPGDGEAGENGVSAESGELEETRIVERSEETRMEHPSRPPAPPPPPPPPPSGPPPGAQDLGANAGGESVSGATAGDETENPEERRQEDERSLQHADVEGGSSAFEGERAADGEDGSETEGSQGLRTGDTEGPQPHEIPEDEREERRATHEDTDKEVLVTSQCIPREDNRESKSAPRPRTWRETFFGAGAAAAAAALGREVYWTDQALPPDRGQNAQVRGGPGA</sequence>
<feature type="compositionally biased region" description="Basic and acidic residues" evidence="1">
    <location>
        <begin position="1957"/>
        <end position="1978"/>
    </location>
</feature>
<feature type="region of interest" description="Disordered" evidence="1">
    <location>
        <begin position="191"/>
        <end position="253"/>
    </location>
</feature>
<dbReference type="OrthoDB" id="18431at2759"/>
<feature type="compositionally biased region" description="Basic and acidic residues" evidence="1">
    <location>
        <begin position="991"/>
        <end position="1006"/>
    </location>
</feature>
<dbReference type="GO" id="GO:0005737">
    <property type="term" value="C:cytoplasm"/>
    <property type="evidence" value="ECO:0007669"/>
    <property type="project" value="UniProtKB-ARBA"/>
</dbReference>
<reference evidence="4" key="1">
    <citation type="journal article" date="2012" name="PLoS Pathog.">
        <title>Comparative genomics of the apicomplexan parasites Toxoplasma gondii and Neospora caninum: Coccidia differing in host range and transmission strategy.</title>
        <authorList>
            <person name="Reid A.J."/>
            <person name="Vermont S.J."/>
            <person name="Cotton J.A."/>
            <person name="Harris D."/>
            <person name="Hill-Cawthorne G.A."/>
            <person name="Konen-Waisman S."/>
            <person name="Latham S.M."/>
            <person name="Mourier T."/>
            <person name="Norton R."/>
            <person name="Quail M.A."/>
            <person name="Sanders M."/>
            <person name="Shanmugam D."/>
            <person name="Sohal A."/>
            <person name="Wasmuth J.D."/>
            <person name="Brunk B."/>
            <person name="Grigg M.E."/>
            <person name="Howard J.C."/>
            <person name="Parkinson J."/>
            <person name="Roos D.S."/>
            <person name="Trees A.J."/>
            <person name="Berriman M."/>
            <person name="Pain A."/>
            <person name="Wastling J.M."/>
        </authorList>
    </citation>
    <scope>NUCLEOTIDE SEQUENCE [LARGE SCALE GENOMIC DNA]</scope>
    <source>
        <strain evidence="4">Liverpool</strain>
    </source>
</reference>
<feature type="compositionally biased region" description="Low complexity" evidence="1">
    <location>
        <begin position="1562"/>
        <end position="1573"/>
    </location>
</feature>
<feature type="compositionally biased region" description="Low complexity" evidence="1">
    <location>
        <begin position="2073"/>
        <end position="2085"/>
    </location>
</feature>
<feature type="region of interest" description="Disordered" evidence="1">
    <location>
        <begin position="1077"/>
        <end position="1140"/>
    </location>
</feature>
<dbReference type="SMART" id="SM00222">
    <property type="entry name" value="Sec7"/>
    <property type="match status" value="1"/>
</dbReference>
<feature type="compositionally biased region" description="Basic and acidic residues" evidence="1">
    <location>
        <begin position="203"/>
        <end position="220"/>
    </location>
</feature>
<dbReference type="GO" id="GO:0005085">
    <property type="term" value="F:guanyl-nucleotide exchange factor activity"/>
    <property type="evidence" value="ECO:0007669"/>
    <property type="project" value="InterPro"/>
</dbReference>
<feature type="compositionally biased region" description="Low complexity" evidence="1">
    <location>
        <begin position="1613"/>
        <end position="1628"/>
    </location>
</feature>
<evidence type="ECO:0000256" key="1">
    <source>
        <dbReference type="SAM" id="MobiDB-lite"/>
    </source>
</evidence>
<feature type="compositionally biased region" description="Low complexity" evidence="1">
    <location>
        <begin position="21"/>
        <end position="47"/>
    </location>
</feature>
<feature type="compositionally biased region" description="Low complexity" evidence="1">
    <location>
        <begin position="617"/>
        <end position="646"/>
    </location>
</feature>
<evidence type="ECO:0000259" key="2">
    <source>
        <dbReference type="PROSITE" id="PS50190"/>
    </source>
</evidence>
<proteinExistence type="predicted"/>
<feature type="compositionally biased region" description="Basic and acidic residues" evidence="1">
    <location>
        <begin position="1594"/>
        <end position="1612"/>
    </location>
</feature>
<dbReference type="SUPFAM" id="SSF48425">
    <property type="entry name" value="Sec7 domain"/>
    <property type="match status" value="1"/>
</dbReference>
<feature type="region of interest" description="Disordered" evidence="1">
    <location>
        <begin position="2793"/>
        <end position="2837"/>
    </location>
</feature>
<dbReference type="VEuPathDB" id="ToxoDB:NCLIV_032180"/>
<dbReference type="InterPro" id="IPR035999">
    <property type="entry name" value="Sec7_dom_sf"/>
</dbReference>
<name>F0VI70_NEOCL</name>
<feature type="compositionally biased region" description="Acidic residues" evidence="1">
    <location>
        <begin position="1109"/>
        <end position="1130"/>
    </location>
</feature>
<feature type="compositionally biased region" description="Basic and acidic residues" evidence="1">
    <location>
        <begin position="3190"/>
        <end position="3207"/>
    </location>
</feature>
<feature type="region of interest" description="Disordered" evidence="1">
    <location>
        <begin position="986"/>
        <end position="1006"/>
    </location>
</feature>
<dbReference type="GO" id="GO:0012505">
    <property type="term" value="C:endomembrane system"/>
    <property type="evidence" value="ECO:0007669"/>
    <property type="project" value="UniProtKB-ARBA"/>
</dbReference>